<gene>
    <name evidence="1" type="ORF">D4Q52_07280</name>
</gene>
<evidence type="ECO:0000313" key="2">
    <source>
        <dbReference type="Proteomes" id="UP000285523"/>
    </source>
</evidence>
<reference evidence="1 2" key="1">
    <citation type="submission" date="2018-09" db="EMBL/GenBank/DDBJ databases">
        <title>Draft genome sequence of Rhodopseudomonas palustris 2.1.18.</title>
        <authorList>
            <person name="Robertson S.L."/>
            <person name="Meyer T.E."/>
            <person name="Kyndt J.A."/>
        </authorList>
    </citation>
    <scope>NUCLEOTIDE SEQUENCE [LARGE SCALE GENOMIC DNA]</scope>
    <source>
        <strain evidence="1 2">2.1.18</strain>
    </source>
</reference>
<dbReference type="RefSeq" id="WP_119855891.1">
    <property type="nucleotide sequence ID" value="NZ_QYYD01000006.1"/>
</dbReference>
<dbReference type="SUPFAM" id="SSF51197">
    <property type="entry name" value="Clavaminate synthase-like"/>
    <property type="match status" value="1"/>
</dbReference>
<accession>A0A418VII6</accession>
<dbReference type="Proteomes" id="UP000285523">
    <property type="component" value="Unassembled WGS sequence"/>
</dbReference>
<name>A0A418VII6_RHOPL</name>
<organism evidence="1 2">
    <name type="scientific">Rhodopseudomonas palustris</name>
    <dbReference type="NCBI Taxonomy" id="1076"/>
    <lineage>
        <taxon>Bacteria</taxon>
        <taxon>Pseudomonadati</taxon>
        <taxon>Pseudomonadota</taxon>
        <taxon>Alphaproteobacteria</taxon>
        <taxon>Hyphomicrobiales</taxon>
        <taxon>Nitrobacteraceae</taxon>
        <taxon>Rhodopseudomonas</taxon>
    </lineage>
</organism>
<proteinExistence type="predicted"/>
<evidence type="ECO:0000313" key="1">
    <source>
        <dbReference type="EMBL" id="RJF75963.1"/>
    </source>
</evidence>
<protein>
    <submittedName>
        <fullName evidence="1">Uncharacterized protein</fullName>
    </submittedName>
</protein>
<comment type="caution">
    <text evidence="1">The sequence shown here is derived from an EMBL/GenBank/DDBJ whole genome shotgun (WGS) entry which is preliminary data.</text>
</comment>
<dbReference type="AlphaFoldDB" id="A0A418VII6"/>
<dbReference type="OrthoDB" id="8186556at2"/>
<dbReference type="EMBL" id="QYYD01000006">
    <property type="protein sequence ID" value="RJF75963.1"/>
    <property type="molecule type" value="Genomic_DNA"/>
</dbReference>
<dbReference type="Gene3D" id="2.60.120.620">
    <property type="entry name" value="q2cbj1_9rhob like domain"/>
    <property type="match status" value="1"/>
</dbReference>
<sequence>MQSEAKSYPFDHLPTIDYDAHPAYGRVMSMPMLGARLKALGYFGYGFLLATAQRAIDIEHLPRPAAGGKPIATLLRHLPTYLRLILLQRLSRFTAGRAYAPKTERGTAVFTPLQTDGFVPTTLDTDAIAQIRTRLAPQLAALEQRGGLAGDPERGRIEVDAAAAPDLYRWFNQTAADLGLTEAASAYLKRPVGVGRIVAELAEAPSVAPPSPFADVSVDASPCDGFKVEPGSNVVKLVIYLSEVGPASGPLTYVAGSNRAAKRLGDGLIRRANDLAGLSSTLQVWRETFYALPAGLQRKATFGVDLVADGNFTTVIQNEQVAITTPQSNAVLYDPTGIHRDGAVSQGRRAAVVITFTELPR</sequence>